<accession>A0A5F1ZSI3</accession>
<proteinExistence type="inferred from homology"/>
<dbReference type="RefSeq" id="WP_135645652.1">
    <property type="nucleotide sequence ID" value="NZ_RQER01000007.1"/>
</dbReference>
<comment type="caution">
    <text evidence="3">The sequence shown here is derived from an EMBL/GenBank/DDBJ whole genome shotgun (WGS) entry which is preliminary data.</text>
</comment>
<comment type="similarity">
    <text evidence="1 2">Belongs to the phD/YefM antitoxin family.</text>
</comment>
<dbReference type="EMBL" id="RQGC01000006">
    <property type="protein sequence ID" value="TGL41140.1"/>
    <property type="molecule type" value="Genomic_DNA"/>
</dbReference>
<dbReference type="InterPro" id="IPR051416">
    <property type="entry name" value="phD-YefM_TA_antitoxins"/>
</dbReference>
<evidence type="ECO:0000313" key="3">
    <source>
        <dbReference type="EMBL" id="TGK00226.1"/>
    </source>
</evidence>
<reference evidence="4" key="1">
    <citation type="submission" date="2018-10" db="EMBL/GenBank/DDBJ databases">
        <authorList>
            <person name="Vincent A.T."/>
            <person name="Schiettekatte O."/>
            <person name="Bourhy P."/>
            <person name="Veyrier F.J."/>
            <person name="Picardeau M."/>
        </authorList>
    </citation>
    <scope>NUCLEOTIDE SEQUENCE</scope>
    <source>
        <strain evidence="4">201702690</strain>
    </source>
</reference>
<dbReference type="InterPro" id="IPR006442">
    <property type="entry name" value="Antitoxin_Phd/YefM"/>
</dbReference>
<evidence type="ECO:0000313" key="5">
    <source>
        <dbReference type="Proteomes" id="UP000297273"/>
    </source>
</evidence>
<sequence>MQTINLAEAKAHLGQYLQAIKSGERVIISERNQPIAELKLLPEASPRKKRIPGMLKDQFVVPEDFNSPLPEFEADFYGE</sequence>
<dbReference type="PANTHER" id="PTHR35377">
    <property type="entry name" value="ANTITOXIN VAPB49-RELATED-RELATED"/>
    <property type="match status" value="1"/>
</dbReference>
<keyword evidence="5" id="KW-1185">Reference proteome</keyword>
<dbReference type="Pfam" id="PF02604">
    <property type="entry name" value="PhdYeFM_antitox"/>
    <property type="match status" value="1"/>
</dbReference>
<dbReference type="EMBL" id="RQER01000007">
    <property type="protein sequence ID" value="TGK00226.1"/>
    <property type="molecule type" value="Genomic_DNA"/>
</dbReference>
<dbReference type="Proteomes" id="UP000297273">
    <property type="component" value="Unassembled WGS sequence"/>
</dbReference>
<comment type="function">
    <text evidence="2">Antitoxin component of a type II toxin-antitoxin (TA) system.</text>
</comment>
<evidence type="ECO:0000313" key="6">
    <source>
        <dbReference type="Proteomes" id="UP000297946"/>
    </source>
</evidence>
<dbReference type="Gene3D" id="3.40.1620.10">
    <property type="entry name" value="YefM-like domain"/>
    <property type="match status" value="1"/>
</dbReference>
<evidence type="ECO:0000313" key="4">
    <source>
        <dbReference type="EMBL" id="TGL41140.1"/>
    </source>
</evidence>
<dbReference type="PANTHER" id="PTHR35377:SF7">
    <property type="entry name" value="SSL1004 PROTEIN"/>
    <property type="match status" value="1"/>
</dbReference>
<dbReference type="NCBIfam" id="TIGR01552">
    <property type="entry name" value="phd_fam"/>
    <property type="match status" value="1"/>
</dbReference>
<protein>
    <recommendedName>
        <fullName evidence="2">Antitoxin</fullName>
    </recommendedName>
</protein>
<organism evidence="3 6">
    <name type="scientific">Leptospira langatensis</name>
    <dbReference type="NCBI Taxonomy" id="2484983"/>
    <lineage>
        <taxon>Bacteria</taxon>
        <taxon>Pseudomonadati</taxon>
        <taxon>Spirochaetota</taxon>
        <taxon>Spirochaetia</taxon>
        <taxon>Leptospirales</taxon>
        <taxon>Leptospiraceae</taxon>
        <taxon>Leptospira</taxon>
    </lineage>
</organism>
<evidence type="ECO:0000256" key="1">
    <source>
        <dbReference type="ARBA" id="ARBA00009981"/>
    </source>
</evidence>
<dbReference type="Proteomes" id="UP000297946">
    <property type="component" value="Unassembled WGS sequence"/>
</dbReference>
<dbReference type="AlphaFoldDB" id="A0A5F1ZSI3"/>
<gene>
    <name evidence="3" type="ORF">EHO57_13150</name>
    <name evidence="4" type="ORF">EHQ53_10040</name>
</gene>
<reference evidence="3 6" key="2">
    <citation type="journal article" date="2019" name="PLoS Negl. Trop. Dis.">
        <title>Revisiting the worldwide diversity of Leptospira species in the environment.</title>
        <authorList>
            <person name="Vincent A.T."/>
            <person name="Schiettekatte O."/>
            <person name="Bourhy P."/>
            <person name="Veyrier F.J."/>
            <person name="Picardeau M."/>
        </authorList>
    </citation>
    <scope>NUCLEOTIDE SEQUENCE [LARGE SCALE GENOMIC DNA]</scope>
    <source>
        <strain evidence="4">201702690</strain>
        <strain evidence="3 6">SSW18</strain>
    </source>
</reference>
<dbReference type="OrthoDB" id="9800503at2"/>
<evidence type="ECO:0000256" key="2">
    <source>
        <dbReference type="RuleBase" id="RU362080"/>
    </source>
</evidence>
<dbReference type="SUPFAM" id="SSF143120">
    <property type="entry name" value="YefM-like"/>
    <property type="match status" value="1"/>
</dbReference>
<dbReference type="InterPro" id="IPR036165">
    <property type="entry name" value="YefM-like_sf"/>
</dbReference>
<name>A0A5F1ZSI3_9LEPT</name>